<dbReference type="EMBL" id="BMAT01012483">
    <property type="protein sequence ID" value="GFR93112.1"/>
    <property type="molecule type" value="Genomic_DNA"/>
</dbReference>
<accession>A0AAV4H4W4</accession>
<evidence type="ECO:0000313" key="3">
    <source>
        <dbReference type="Proteomes" id="UP000762676"/>
    </source>
</evidence>
<gene>
    <name evidence="2" type="ORF">ElyMa_006217800</name>
</gene>
<keyword evidence="1" id="KW-0732">Signal</keyword>
<keyword evidence="3" id="KW-1185">Reference proteome</keyword>
<proteinExistence type="predicted"/>
<evidence type="ECO:0000256" key="1">
    <source>
        <dbReference type="SAM" id="SignalP"/>
    </source>
</evidence>
<feature type="chain" id="PRO_5043495336" evidence="1">
    <location>
        <begin position="20"/>
        <end position="215"/>
    </location>
</feature>
<dbReference type="Proteomes" id="UP000762676">
    <property type="component" value="Unassembled WGS sequence"/>
</dbReference>
<reference evidence="2 3" key="1">
    <citation type="journal article" date="2021" name="Elife">
        <title>Chloroplast acquisition without the gene transfer in kleptoplastic sea slugs, Plakobranchus ocellatus.</title>
        <authorList>
            <person name="Maeda T."/>
            <person name="Takahashi S."/>
            <person name="Yoshida T."/>
            <person name="Shimamura S."/>
            <person name="Takaki Y."/>
            <person name="Nagai Y."/>
            <person name="Toyoda A."/>
            <person name="Suzuki Y."/>
            <person name="Arimoto A."/>
            <person name="Ishii H."/>
            <person name="Satoh N."/>
            <person name="Nishiyama T."/>
            <person name="Hasebe M."/>
            <person name="Maruyama T."/>
            <person name="Minagawa J."/>
            <person name="Obokata J."/>
            <person name="Shigenobu S."/>
        </authorList>
    </citation>
    <scope>NUCLEOTIDE SEQUENCE [LARGE SCALE GENOMIC DNA]</scope>
</reference>
<comment type="caution">
    <text evidence="2">The sequence shown here is derived from an EMBL/GenBank/DDBJ whole genome shotgun (WGS) entry which is preliminary data.</text>
</comment>
<feature type="signal peptide" evidence="1">
    <location>
        <begin position="1"/>
        <end position="19"/>
    </location>
</feature>
<name>A0AAV4H4W4_9GAST</name>
<protein>
    <submittedName>
        <fullName evidence="2">Alpha-amylase</fullName>
    </submittedName>
</protein>
<sequence>MFRLAFTIVLFCAVATALASVISKRDDQDDNFQETVIFLKKSVGPGQHIFIRGGAGNGTGCFTDASPYDGDPCAIPIVHLDLGIDSAFTNFRDKFVDSDDFLSWSGSEPNQDSGAEGTPAQQTSSDQSHWLFQALNKYGSDYWLVRVSMDCGSLDNGFFDVRGFYYGQLEEEISQGTCTGDAAVPVPYTSVNHVARCGYINVFEWGSSDCKIESF</sequence>
<organism evidence="2 3">
    <name type="scientific">Elysia marginata</name>
    <dbReference type="NCBI Taxonomy" id="1093978"/>
    <lineage>
        <taxon>Eukaryota</taxon>
        <taxon>Metazoa</taxon>
        <taxon>Spiralia</taxon>
        <taxon>Lophotrochozoa</taxon>
        <taxon>Mollusca</taxon>
        <taxon>Gastropoda</taxon>
        <taxon>Heterobranchia</taxon>
        <taxon>Euthyneura</taxon>
        <taxon>Panpulmonata</taxon>
        <taxon>Sacoglossa</taxon>
        <taxon>Placobranchoidea</taxon>
        <taxon>Plakobranchidae</taxon>
        <taxon>Elysia</taxon>
    </lineage>
</organism>
<evidence type="ECO:0000313" key="2">
    <source>
        <dbReference type="EMBL" id="GFR93112.1"/>
    </source>
</evidence>
<dbReference type="AlphaFoldDB" id="A0AAV4H4W4"/>